<keyword evidence="2" id="KW-0378">Hydrolase</keyword>
<evidence type="ECO:0000259" key="1">
    <source>
        <dbReference type="SMART" id="SM00507"/>
    </source>
</evidence>
<protein>
    <submittedName>
        <fullName evidence="2">HNH endonuclease</fullName>
    </submittedName>
</protein>
<keyword evidence="3" id="KW-1185">Reference proteome</keyword>
<evidence type="ECO:0000313" key="2">
    <source>
        <dbReference type="EMBL" id="MDX8417911.1"/>
    </source>
</evidence>
<dbReference type="Pfam" id="PF13392">
    <property type="entry name" value="HNH_3"/>
    <property type="match status" value="1"/>
</dbReference>
<dbReference type="SMART" id="SM00507">
    <property type="entry name" value="HNHc"/>
    <property type="match status" value="1"/>
</dbReference>
<name>A0ABU4WPE2_9FIRM</name>
<dbReference type="InterPro" id="IPR044925">
    <property type="entry name" value="His-Me_finger_sf"/>
</dbReference>
<reference evidence="2 3" key="1">
    <citation type="submission" date="2022-03" db="EMBL/GenBank/DDBJ databases">
        <title>Novel taxa within the pig intestine.</title>
        <authorList>
            <person name="Wylensek D."/>
            <person name="Bishof K."/>
            <person name="Afrizal A."/>
            <person name="Clavel T."/>
        </authorList>
    </citation>
    <scope>NUCLEOTIDE SEQUENCE [LARGE SCALE GENOMIC DNA]</scope>
    <source>
        <strain evidence="2 3">Cla-KB-P134</strain>
    </source>
</reference>
<gene>
    <name evidence="2" type="ORF">MOZ64_08705</name>
</gene>
<dbReference type="RefSeq" id="WP_320326179.1">
    <property type="nucleotide sequence ID" value="NZ_JALBUS010000014.1"/>
</dbReference>
<dbReference type="EMBL" id="JALBUS010000014">
    <property type="protein sequence ID" value="MDX8417911.1"/>
    <property type="molecule type" value="Genomic_DNA"/>
</dbReference>
<organism evidence="2 3">
    <name type="scientific">Absicoccus intestinalis</name>
    <dbReference type="NCBI Taxonomy" id="2926319"/>
    <lineage>
        <taxon>Bacteria</taxon>
        <taxon>Bacillati</taxon>
        <taxon>Bacillota</taxon>
        <taxon>Erysipelotrichia</taxon>
        <taxon>Erysipelotrichales</taxon>
        <taxon>Erysipelotrichaceae</taxon>
        <taxon>Absicoccus</taxon>
    </lineage>
</organism>
<keyword evidence="2" id="KW-0540">Nuclease</keyword>
<feature type="domain" description="HNH nuclease" evidence="1">
    <location>
        <begin position="62"/>
        <end position="111"/>
    </location>
</feature>
<comment type="caution">
    <text evidence="2">The sequence shown here is derived from an EMBL/GenBank/DDBJ whole genome shotgun (WGS) entry which is preliminary data.</text>
</comment>
<keyword evidence="2" id="KW-0255">Endonuclease</keyword>
<dbReference type="InterPro" id="IPR003615">
    <property type="entry name" value="HNH_nuc"/>
</dbReference>
<dbReference type="GO" id="GO:0004519">
    <property type="term" value="F:endonuclease activity"/>
    <property type="evidence" value="ECO:0007669"/>
    <property type="project" value="UniProtKB-KW"/>
</dbReference>
<dbReference type="Gene3D" id="3.90.75.20">
    <property type="match status" value="1"/>
</dbReference>
<accession>A0ABU4WPE2</accession>
<sequence>MLKKICEIEGYENVRDCYFICDNGKVISNATNPIYKIKENTELKLLEKTGGYLNVCLMCNDNSKKWCRVHRLVAEAFIDNPLNKSQVNHKDKNKHNNHVSNLEWVTAKENSRYTNSKGLYCYDLEGNFIKYYENAIDVTSDGFSNHAFNVARGIEKSHKKHYFSYEKLSSSEVLQRLSKSYPRSGRRK</sequence>
<evidence type="ECO:0000313" key="3">
    <source>
        <dbReference type="Proteomes" id="UP001285244"/>
    </source>
</evidence>
<dbReference type="SUPFAM" id="SSF54060">
    <property type="entry name" value="His-Me finger endonucleases"/>
    <property type="match status" value="1"/>
</dbReference>
<dbReference type="Proteomes" id="UP001285244">
    <property type="component" value="Unassembled WGS sequence"/>
</dbReference>
<proteinExistence type="predicted"/>